<dbReference type="KEGG" id="amx:AM2010_223"/>
<dbReference type="InterPro" id="IPR047641">
    <property type="entry name" value="ABC_transpr_MalK/UgpC-like"/>
</dbReference>
<evidence type="ECO:0000256" key="3">
    <source>
        <dbReference type="ARBA" id="ARBA00022741"/>
    </source>
</evidence>
<dbReference type="Proteomes" id="UP000037643">
    <property type="component" value="Chromosome"/>
</dbReference>
<dbReference type="PROSITE" id="PS00211">
    <property type="entry name" value="ABC_TRANSPORTER_1"/>
    <property type="match status" value="1"/>
</dbReference>
<dbReference type="InterPro" id="IPR003439">
    <property type="entry name" value="ABC_transporter-like_ATP-bd"/>
</dbReference>
<dbReference type="SUPFAM" id="SSF50331">
    <property type="entry name" value="MOP-like"/>
    <property type="match status" value="1"/>
</dbReference>
<organism evidence="6 7">
    <name type="scientific">Pelagerythrobacter marensis</name>
    <dbReference type="NCBI Taxonomy" id="543877"/>
    <lineage>
        <taxon>Bacteria</taxon>
        <taxon>Pseudomonadati</taxon>
        <taxon>Pseudomonadota</taxon>
        <taxon>Alphaproteobacteria</taxon>
        <taxon>Sphingomonadales</taxon>
        <taxon>Erythrobacteraceae</taxon>
        <taxon>Pelagerythrobacter</taxon>
    </lineage>
</organism>
<evidence type="ECO:0000313" key="7">
    <source>
        <dbReference type="Proteomes" id="UP000037643"/>
    </source>
</evidence>
<dbReference type="AlphaFoldDB" id="A0A0G3X553"/>
<evidence type="ECO:0000256" key="4">
    <source>
        <dbReference type="ARBA" id="ARBA00022840"/>
    </source>
</evidence>
<dbReference type="OrthoDB" id="9802264at2"/>
<proteinExistence type="inferred from homology"/>
<reference evidence="6 7" key="1">
    <citation type="submission" date="2015-06" db="EMBL/GenBank/DDBJ databases">
        <authorList>
            <person name="Kim K.M."/>
        </authorList>
    </citation>
    <scope>NUCLEOTIDE SEQUENCE [LARGE SCALE GENOMIC DNA]</scope>
    <source>
        <strain evidence="6 7">KCTC 22370</strain>
    </source>
</reference>
<dbReference type="InterPro" id="IPR003593">
    <property type="entry name" value="AAA+_ATPase"/>
</dbReference>
<dbReference type="InterPro" id="IPR017871">
    <property type="entry name" value="ABC_transporter-like_CS"/>
</dbReference>
<name>A0A0G3X553_9SPHN</name>
<keyword evidence="7" id="KW-1185">Reference proteome</keyword>
<dbReference type="STRING" id="543877.AM2010_223"/>
<dbReference type="InterPro" id="IPR008995">
    <property type="entry name" value="Mo/tungstate-bd_C_term_dom"/>
</dbReference>
<evidence type="ECO:0000256" key="1">
    <source>
        <dbReference type="ARBA" id="ARBA00005417"/>
    </source>
</evidence>
<sequence>MWPRTGCLGVRERERNVPGATLSRIDKSFGAAALFQDFNLSVGDGEFVVLVGPSGCGKSTLLRLIAGLESADSGEIRIGQRRVDHLPPGERGVAMVFQSYALYPQMTVAQNIAFPLRMAGWPRSRIDASVAQACELLGLDTLTDRRPAELSGGQRQRVAIGRAIVREPELFLFDEPLSNLDANLRAQMRREFAELHARLRAPTIYVTHDQAEAMALADRIVLMREGRIEQQGTPEDIYHRPASLFAARFFGQPPINTLQARIDRADEHGTLVVTECSGERLSLSPLRESQRGSADVIVAVRPEALTTAAGDGRIAFATRQVRYVEWYGGECHVGLGDDGDTLIWRAVGANGIAPGDRIALYAEPRDIHLFAADGQALERAPLPIL</sequence>
<dbReference type="PATRIC" id="fig|543877.4.peg.224"/>
<dbReference type="InterPro" id="IPR027417">
    <property type="entry name" value="P-loop_NTPase"/>
</dbReference>
<dbReference type="GO" id="GO:0016887">
    <property type="term" value="F:ATP hydrolysis activity"/>
    <property type="evidence" value="ECO:0007669"/>
    <property type="project" value="InterPro"/>
</dbReference>
<dbReference type="PROSITE" id="PS50893">
    <property type="entry name" value="ABC_TRANSPORTER_2"/>
    <property type="match status" value="1"/>
</dbReference>
<dbReference type="EMBL" id="CP011805">
    <property type="protein sequence ID" value="AKM06312.1"/>
    <property type="molecule type" value="Genomic_DNA"/>
</dbReference>
<dbReference type="SUPFAM" id="SSF52540">
    <property type="entry name" value="P-loop containing nucleoside triphosphate hydrolases"/>
    <property type="match status" value="1"/>
</dbReference>
<dbReference type="Pfam" id="PF00005">
    <property type="entry name" value="ABC_tran"/>
    <property type="match status" value="1"/>
</dbReference>
<dbReference type="PANTHER" id="PTHR43875:SF1">
    <property type="entry name" value="OSMOPROTECTIVE COMPOUNDS UPTAKE ATP-BINDING PROTEIN GGTA"/>
    <property type="match status" value="1"/>
</dbReference>
<protein>
    <submittedName>
        <fullName evidence="6">Sugar ABC transporter ATP-binding protein</fullName>
    </submittedName>
</protein>
<dbReference type="GO" id="GO:0140359">
    <property type="term" value="F:ABC-type transporter activity"/>
    <property type="evidence" value="ECO:0007669"/>
    <property type="project" value="InterPro"/>
</dbReference>
<keyword evidence="4 6" id="KW-0067">ATP-binding</keyword>
<dbReference type="Gene3D" id="2.40.50.100">
    <property type="match status" value="2"/>
</dbReference>
<dbReference type="FunFam" id="3.40.50.300:FF:000042">
    <property type="entry name" value="Maltose/maltodextrin ABC transporter, ATP-binding protein"/>
    <property type="match status" value="1"/>
</dbReference>
<accession>A0A0G3X553</accession>
<evidence type="ECO:0000313" key="6">
    <source>
        <dbReference type="EMBL" id="AKM06312.1"/>
    </source>
</evidence>
<feature type="domain" description="ABC transporter" evidence="5">
    <location>
        <begin position="20"/>
        <end position="250"/>
    </location>
</feature>
<gene>
    <name evidence="6" type="ORF">AM2010_223</name>
</gene>
<dbReference type="Gene3D" id="3.40.50.300">
    <property type="entry name" value="P-loop containing nucleotide triphosphate hydrolases"/>
    <property type="match status" value="1"/>
</dbReference>
<evidence type="ECO:0000259" key="5">
    <source>
        <dbReference type="PROSITE" id="PS50893"/>
    </source>
</evidence>
<keyword evidence="2" id="KW-0813">Transport</keyword>
<evidence type="ECO:0000256" key="2">
    <source>
        <dbReference type="ARBA" id="ARBA00022448"/>
    </source>
</evidence>
<dbReference type="GO" id="GO:0055052">
    <property type="term" value="C:ATP-binding cassette (ABC) transporter complex, substrate-binding subunit-containing"/>
    <property type="evidence" value="ECO:0007669"/>
    <property type="project" value="TreeGrafter"/>
</dbReference>
<dbReference type="InterPro" id="IPR013611">
    <property type="entry name" value="Transp-assoc_OB_typ2"/>
</dbReference>
<dbReference type="GO" id="GO:0005524">
    <property type="term" value="F:ATP binding"/>
    <property type="evidence" value="ECO:0007669"/>
    <property type="project" value="UniProtKB-KW"/>
</dbReference>
<dbReference type="InterPro" id="IPR015855">
    <property type="entry name" value="ABC_transpr_MalK-like"/>
</dbReference>
<dbReference type="GO" id="GO:0008643">
    <property type="term" value="P:carbohydrate transport"/>
    <property type="evidence" value="ECO:0007669"/>
    <property type="project" value="InterPro"/>
</dbReference>
<dbReference type="CDD" id="cd03301">
    <property type="entry name" value="ABC_MalK_N"/>
    <property type="match status" value="1"/>
</dbReference>
<dbReference type="PANTHER" id="PTHR43875">
    <property type="entry name" value="MALTODEXTRIN IMPORT ATP-BINDING PROTEIN MSMX"/>
    <property type="match status" value="1"/>
</dbReference>
<dbReference type="SMART" id="SM00382">
    <property type="entry name" value="AAA"/>
    <property type="match status" value="1"/>
</dbReference>
<dbReference type="Pfam" id="PF08402">
    <property type="entry name" value="TOBE_2"/>
    <property type="match status" value="1"/>
</dbReference>
<keyword evidence="3" id="KW-0547">Nucleotide-binding</keyword>
<comment type="similarity">
    <text evidence="1">Belongs to the ABC transporter superfamily.</text>
</comment>